<feature type="compositionally biased region" description="Low complexity" evidence="1">
    <location>
        <begin position="247"/>
        <end position="261"/>
    </location>
</feature>
<feature type="region of interest" description="Disordered" evidence="1">
    <location>
        <begin position="46"/>
        <end position="113"/>
    </location>
</feature>
<reference evidence="4 5" key="1">
    <citation type="journal article" date="2015" name="Fungal Genet. Biol.">
        <title>Evolution of novel wood decay mechanisms in Agaricales revealed by the genome sequences of Fistulina hepatica and Cylindrobasidium torrendii.</title>
        <authorList>
            <person name="Floudas D."/>
            <person name="Held B.W."/>
            <person name="Riley R."/>
            <person name="Nagy L.G."/>
            <person name="Koehler G."/>
            <person name="Ransdell A.S."/>
            <person name="Younus H."/>
            <person name="Chow J."/>
            <person name="Chiniquy J."/>
            <person name="Lipzen A."/>
            <person name="Tritt A."/>
            <person name="Sun H."/>
            <person name="Haridas S."/>
            <person name="LaButti K."/>
            <person name="Ohm R.A."/>
            <person name="Kues U."/>
            <person name="Blanchette R.A."/>
            <person name="Grigoriev I.V."/>
            <person name="Minto R.E."/>
            <person name="Hibbett D.S."/>
        </authorList>
    </citation>
    <scope>NUCLEOTIDE SEQUENCE [LARGE SCALE GENOMIC DNA]</scope>
    <source>
        <strain evidence="4 5">FP15055 ss-10</strain>
    </source>
</reference>
<keyword evidence="3" id="KW-0732">Signal</keyword>
<proteinExistence type="predicted"/>
<feature type="transmembrane region" description="Helical" evidence="2">
    <location>
        <begin position="147"/>
        <end position="171"/>
    </location>
</feature>
<organism evidence="4 5">
    <name type="scientific">Cylindrobasidium torrendii FP15055 ss-10</name>
    <dbReference type="NCBI Taxonomy" id="1314674"/>
    <lineage>
        <taxon>Eukaryota</taxon>
        <taxon>Fungi</taxon>
        <taxon>Dikarya</taxon>
        <taxon>Basidiomycota</taxon>
        <taxon>Agaricomycotina</taxon>
        <taxon>Agaricomycetes</taxon>
        <taxon>Agaricomycetidae</taxon>
        <taxon>Agaricales</taxon>
        <taxon>Marasmiineae</taxon>
        <taxon>Physalacriaceae</taxon>
        <taxon>Cylindrobasidium</taxon>
    </lineage>
</organism>
<feature type="compositionally biased region" description="Polar residues" evidence="1">
    <location>
        <begin position="351"/>
        <end position="360"/>
    </location>
</feature>
<evidence type="ECO:0000256" key="1">
    <source>
        <dbReference type="SAM" id="MobiDB-lite"/>
    </source>
</evidence>
<accession>A0A0D7BAY2</accession>
<keyword evidence="2" id="KW-1133">Transmembrane helix</keyword>
<evidence type="ECO:0000256" key="2">
    <source>
        <dbReference type="SAM" id="Phobius"/>
    </source>
</evidence>
<evidence type="ECO:0000313" key="5">
    <source>
        <dbReference type="Proteomes" id="UP000054007"/>
    </source>
</evidence>
<feature type="compositionally biased region" description="Pro residues" evidence="1">
    <location>
        <begin position="53"/>
        <end position="62"/>
    </location>
</feature>
<feature type="compositionally biased region" description="Basic and acidic residues" evidence="1">
    <location>
        <begin position="277"/>
        <end position="292"/>
    </location>
</feature>
<evidence type="ECO:0000313" key="4">
    <source>
        <dbReference type="EMBL" id="KIY67405.1"/>
    </source>
</evidence>
<feature type="chain" id="PRO_5002316828" evidence="3">
    <location>
        <begin position="18"/>
        <end position="502"/>
    </location>
</feature>
<keyword evidence="2" id="KW-0812">Transmembrane</keyword>
<protein>
    <submittedName>
        <fullName evidence="4">Uncharacterized protein</fullName>
    </submittedName>
</protein>
<sequence length="502" mass="54986">MLWSFLIPAYLASCALGNFEVEHVARQVDSPGAAATSSFNWWPYPPGGVETTPSPPSPPPAPTTTISAAKNVDNPPTLADPSEPTTTSDTPESSSSDAQSTASSSSASDSDSTSQTIITIAAGSSSALPTLTRFPKKNPTIAQAPKLVYYLIPVFVVVGMIFGSLCAWFGWGYHLRKGKKKRTDLYAGPAYQSDKLRDAEEVEKGYHSDDHEDESDKPYSWADVDNAKLLAPPPAVRGYSTKKPLSRNTTNKTTRTATTRASVYSHVSDNDSDEAEAERHAEGDAEVDRFLSEYESDDDEPRGPKKRTTHVRQNSDYSVVMDRSKSAASSAWGWDGLMPAAISRASTPTGMLSRASTAKSTGGFRIMQESPIPTPNLLNISNPFAGWGKQQPSETDNYTEPPARRRDRSRSSSPVKRGGPTSRSGKRAQERGQEKSERAQTKTFHPLPSSPKQLMSPRLEDSLCFTPRASMDQDAPMQSFRLNDDVEERPKRMRTRTKERLR</sequence>
<feature type="compositionally biased region" description="Basic and acidic residues" evidence="1">
    <location>
        <begin position="482"/>
        <end position="502"/>
    </location>
</feature>
<evidence type="ECO:0000256" key="3">
    <source>
        <dbReference type="SAM" id="SignalP"/>
    </source>
</evidence>
<dbReference type="Proteomes" id="UP000054007">
    <property type="component" value="Unassembled WGS sequence"/>
</dbReference>
<feature type="compositionally biased region" description="Basic and acidic residues" evidence="1">
    <location>
        <begin position="196"/>
        <end position="217"/>
    </location>
</feature>
<name>A0A0D7BAY2_9AGAR</name>
<dbReference type="AlphaFoldDB" id="A0A0D7BAY2"/>
<feature type="signal peptide" evidence="3">
    <location>
        <begin position="1"/>
        <end position="17"/>
    </location>
</feature>
<feature type="region of interest" description="Disordered" evidence="1">
    <location>
        <begin position="232"/>
        <end position="317"/>
    </location>
</feature>
<feature type="compositionally biased region" description="Basic and acidic residues" evidence="1">
    <location>
        <begin position="427"/>
        <end position="440"/>
    </location>
</feature>
<feature type="region of interest" description="Disordered" evidence="1">
    <location>
        <begin position="351"/>
        <end position="502"/>
    </location>
</feature>
<keyword evidence="5" id="KW-1185">Reference proteome</keyword>
<dbReference type="EMBL" id="KN880527">
    <property type="protein sequence ID" value="KIY67405.1"/>
    <property type="molecule type" value="Genomic_DNA"/>
</dbReference>
<gene>
    <name evidence="4" type="ORF">CYLTODRAFT_422588</name>
</gene>
<feature type="compositionally biased region" description="Low complexity" evidence="1">
    <location>
        <begin position="79"/>
        <end position="113"/>
    </location>
</feature>
<dbReference type="OrthoDB" id="3269515at2759"/>
<feature type="region of interest" description="Disordered" evidence="1">
    <location>
        <begin position="196"/>
        <end position="219"/>
    </location>
</feature>
<keyword evidence="2" id="KW-0472">Membrane</keyword>